<dbReference type="GO" id="GO:0000287">
    <property type="term" value="F:magnesium ion binding"/>
    <property type="evidence" value="ECO:0007669"/>
    <property type="project" value="TreeGrafter"/>
</dbReference>
<dbReference type="Gene3D" id="3.30.390.10">
    <property type="entry name" value="Enolase-like, N-terminal domain"/>
    <property type="match status" value="1"/>
</dbReference>
<evidence type="ECO:0000256" key="3">
    <source>
        <dbReference type="ARBA" id="ARBA00022842"/>
    </source>
</evidence>
<organism evidence="5 6">
    <name type="scientific">Bauldia litoralis</name>
    <dbReference type="NCBI Taxonomy" id="665467"/>
    <lineage>
        <taxon>Bacteria</taxon>
        <taxon>Pseudomonadati</taxon>
        <taxon>Pseudomonadota</taxon>
        <taxon>Alphaproteobacteria</taxon>
        <taxon>Hyphomicrobiales</taxon>
        <taxon>Kaistiaceae</taxon>
        <taxon>Bauldia</taxon>
    </lineage>
</organism>
<evidence type="ECO:0000256" key="2">
    <source>
        <dbReference type="ARBA" id="ARBA00022723"/>
    </source>
</evidence>
<evidence type="ECO:0000313" key="5">
    <source>
        <dbReference type="EMBL" id="SDB22038.1"/>
    </source>
</evidence>
<dbReference type="PANTHER" id="PTHR13794">
    <property type="entry name" value="ENOLASE SUPERFAMILY, MANDELATE RACEMASE"/>
    <property type="match status" value="1"/>
</dbReference>
<keyword evidence="3" id="KW-0460">Magnesium</keyword>
<dbReference type="PANTHER" id="PTHR13794:SF58">
    <property type="entry name" value="MITOCHONDRIAL ENOLASE SUPERFAMILY MEMBER 1"/>
    <property type="match status" value="1"/>
</dbReference>
<sequence>MKIAKIEAIPVSYPEPNDFNALRHLCLAKITADDGQVGWGESITQFPEANFAAKAIIEGMAPNLIGKDPVETEALWRQNKQQAWWYGYHGGIASYATAALDIAMWDLKGKVLGRSVLDLLGGCVHEKLPAIASCHAHYESIPEMADETAEWISTGLQGLKTGFGKRGSANLGYDHDRDVAYVKAMREVLGPDRMLMIDNGIAIKWDVTDAVRRARAMEEYNLDWIEEPLGAWDPEGYANLRAKTTTRIAYGEREWTLEQFEAVLATGTVDVVGVDPGRAEGITGFKKITERCEFYRRQANAHAWSSAIVTAASLAISFNSPSCKLFEFKPLRNPMQHDLVEKPFEQVDGWVYPPQGPGLGIEVIEEVVEGYRSEKVLAKA</sequence>
<protein>
    <submittedName>
        <fullName evidence="5">L-alanine-DL-glutamate epimerase</fullName>
    </submittedName>
</protein>
<dbReference type="InterPro" id="IPR046945">
    <property type="entry name" value="RHMD-like"/>
</dbReference>
<dbReference type="Gene3D" id="3.20.20.120">
    <property type="entry name" value="Enolase-like C-terminal domain"/>
    <property type="match status" value="1"/>
</dbReference>
<dbReference type="OrthoDB" id="9775441at2"/>
<dbReference type="EMBL" id="FMXQ01000003">
    <property type="protein sequence ID" value="SDB22038.1"/>
    <property type="molecule type" value="Genomic_DNA"/>
</dbReference>
<dbReference type="InterPro" id="IPR036849">
    <property type="entry name" value="Enolase-like_C_sf"/>
</dbReference>
<dbReference type="GO" id="GO:0016836">
    <property type="term" value="F:hydro-lyase activity"/>
    <property type="evidence" value="ECO:0007669"/>
    <property type="project" value="TreeGrafter"/>
</dbReference>
<proteinExistence type="predicted"/>
<dbReference type="Pfam" id="PF13378">
    <property type="entry name" value="MR_MLE_C"/>
    <property type="match status" value="1"/>
</dbReference>
<gene>
    <name evidence="5" type="ORF">SAMN02982931_01649</name>
</gene>
<dbReference type="GO" id="GO:0016052">
    <property type="term" value="P:carbohydrate catabolic process"/>
    <property type="evidence" value="ECO:0007669"/>
    <property type="project" value="TreeGrafter"/>
</dbReference>
<dbReference type="InterPro" id="IPR013341">
    <property type="entry name" value="Mandelate_racemase_N_dom"/>
</dbReference>
<dbReference type="SUPFAM" id="SSF54826">
    <property type="entry name" value="Enolase N-terminal domain-like"/>
    <property type="match status" value="1"/>
</dbReference>
<evidence type="ECO:0000313" key="6">
    <source>
        <dbReference type="Proteomes" id="UP000199071"/>
    </source>
</evidence>
<evidence type="ECO:0000256" key="1">
    <source>
        <dbReference type="ARBA" id="ARBA00001946"/>
    </source>
</evidence>
<dbReference type="InterPro" id="IPR029017">
    <property type="entry name" value="Enolase-like_N"/>
</dbReference>
<dbReference type="SUPFAM" id="SSF51604">
    <property type="entry name" value="Enolase C-terminal domain-like"/>
    <property type="match status" value="1"/>
</dbReference>
<dbReference type="STRING" id="665467.SAMN02982931_01649"/>
<keyword evidence="6" id="KW-1185">Reference proteome</keyword>
<dbReference type="InterPro" id="IPR013342">
    <property type="entry name" value="Mandelate_racemase_C"/>
</dbReference>
<dbReference type="InterPro" id="IPR029065">
    <property type="entry name" value="Enolase_C-like"/>
</dbReference>
<dbReference type="RefSeq" id="WP_090875935.1">
    <property type="nucleotide sequence ID" value="NZ_FMXQ01000003.1"/>
</dbReference>
<feature type="domain" description="Mandelate racemase/muconate lactonizing enzyme C-terminal" evidence="4">
    <location>
        <begin position="141"/>
        <end position="247"/>
    </location>
</feature>
<dbReference type="CDD" id="cd03316">
    <property type="entry name" value="MR_like"/>
    <property type="match status" value="1"/>
</dbReference>
<dbReference type="Pfam" id="PF02746">
    <property type="entry name" value="MR_MLE_N"/>
    <property type="match status" value="1"/>
</dbReference>
<dbReference type="Proteomes" id="UP000199071">
    <property type="component" value="Unassembled WGS sequence"/>
</dbReference>
<dbReference type="AlphaFoldDB" id="A0A1G6BN76"/>
<reference evidence="5 6" key="1">
    <citation type="submission" date="2016-10" db="EMBL/GenBank/DDBJ databases">
        <authorList>
            <person name="de Groot N.N."/>
        </authorList>
    </citation>
    <scope>NUCLEOTIDE SEQUENCE [LARGE SCALE GENOMIC DNA]</scope>
    <source>
        <strain evidence="5 6">ATCC 35022</strain>
    </source>
</reference>
<dbReference type="SMART" id="SM00922">
    <property type="entry name" value="MR_MLE"/>
    <property type="match status" value="1"/>
</dbReference>
<dbReference type="SFLD" id="SFLDG00179">
    <property type="entry name" value="mandelate_racemase"/>
    <property type="match status" value="1"/>
</dbReference>
<dbReference type="SFLD" id="SFLDS00001">
    <property type="entry name" value="Enolase"/>
    <property type="match status" value="1"/>
</dbReference>
<evidence type="ECO:0000259" key="4">
    <source>
        <dbReference type="SMART" id="SM00922"/>
    </source>
</evidence>
<accession>A0A1G6BN76</accession>
<name>A0A1G6BN76_9HYPH</name>
<comment type="cofactor">
    <cofactor evidence="1">
        <name>Mg(2+)</name>
        <dbReference type="ChEBI" id="CHEBI:18420"/>
    </cofactor>
</comment>
<keyword evidence="2" id="KW-0479">Metal-binding</keyword>